<evidence type="ECO:0000313" key="2">
    <source>
        <dbReference type="EMBL" id="OUP17144.1"/>
    </source>
</evidence>
<feature type="transmembrane region" description="Helical" evidence="1">
    <location>
        <begin position="429"/>
        <end position="453"/>
    </location>
</feature>
<keyword evidence="1" id="KW-1133">Transmembrane helix</keyword>
<dbReference type="AlphaFoldDB" id="A0A1Y4IA48"/>
<feature type="transmembrane region" description="Helical" evidence="1">
    <location>
        <begin position="473"/>
        <end position="494"/>
    </location>
</feature>
<gene>
    <name evidence="2" type="ORF">B5F32_14190</name>
</gene>
<keyword evidence="1" id="KW-0812">Transmembrane</keyword>
<protein>
    <submittedName>
        <fullName evidence="2">Uncharacterized protein</fullName>
    </submittedName>
</protein>
<sequence>MIESIITYLAENYFFITLSITIVFILIKAFETIIKRTLLKLHEQQLKSNNFAYVLKRKIHNIRTEYSSEYDFSFLEHGWKNIPFENRNTQLTKNNEATSLLKDRIKHLNDYYERIKKEIKPEYQDAISIEDINFIQKFVLDESKIVTIIDRLNNRRKNKELDMAFIGDKVGLYDYNIKKDDITLKCYITDHFTWKIFKELYLDQTKNEDGKESNNDFFKRLFLSLYQNKDNETVKSLLMRTLTYIFSSMGVDAIVCGKNGKNKNSCLITIRSSKIDAQKQSRLHVSIDEAFSETDKNPEGEYDVQQWIIRGLKEEIGISNKNAKDIIPQFSDFSIITDNGEIGLCCTIKTEDIEELQFYPAQDKYLESEGFFIAEFPSLIKLYFKKICISPNRIGDHFYKKTANEKLRLPWISFAPIIFIRTFIRETRLFNISTLIIFISALYTLLSSIKSIHEIYKSILLNNFSIEILKDNTNISTIFALVITILSIISSYQLKKSRGKYKSSIYPWVPLWNGNAKPLQTTGQFNSNDKDFHNPNFGLYFLASEEIPNTILSSSIHLSNTPLCAVRKLEKMTETPISFYQISKNKETGTTNNLKFLNIDFKSNETKKTLYFYRIHIKRKNNQVHTIYSINFPMKEDIILQFNTINNINIRPQNLIYYFNLNYSPEELSQNYRFSTNLGADLYKKNIQLYDLYTYGNNYYWSTTFNASNIFKELLLKILSLHKLETSHIKGWGKGIQRNDKKNPFYIEDTYIALYDDTNKKEEIQIDLCKIDAMSDKDFDLKINKFIMHSSPCYGGGLNELEILALQYILIRYDILVAEKKLKPSLKASRIWKIFEKPDQFIDSLVV</sequence>
<comment type="caution">
    <text evidence="2">The sequence shown here is derived from an EMBL/GenBank/DDBJ whole genome shotgun (WGS) entry which is preliminary data.</text>
</comment>
<reference evidence="3" key="1">
    <citation type="submission" date="2017-04" db="EMBL/GenBank/DDBJ databases">
        <title>Function of individual gut microbiota members based on whole genome sequencing of pure cultures obtained from chicken caecum.</title>
        <authorList>
            <person name="Medvecky M."/>
            <person name="Cejkova D."/>
            <person name="Polansky O."/>
            <person name="Karasova D."/>
            <person name="Kubasova T."/>
            <person name="Cizek A."/>
            <person name="Rychlik I."/>
        </authorList>
    </citation>
    <scope>NUCLEOTIDE SEQUENCE [LARGE SCALE GENOMIC DNA]</scope>
    <source>
        <strain evidence="3">An199</strain>
    </source>
</reference>
<evidence type="ECO:0000313" key="3">
    <source>
        <dbReference type="Proteomes" id="UP000195950"/>
    </source>
</evidence>
<dbReference type="RefSeq" id="WP_087345444.1">
    <property type="nucleotide sequence ID" value="NZ_NFJX01000013.1"/>
</dbReference>
<proteinExistence type="predicted"/>
<organism evidence="2 3">
    <name type="scientific">Parabacteroides distasonis</name>
    <dbReference type="NCBI Taxonomy" id="823"/>
    <lineage>
        <taxon>Bacteria</taxon>
        <taxon>Pseudomonadati</taxon>
        <taxon>Bacteroidota</taxon>
        <taxon>Bacteroidia</taxon>
        <taxon>Bacteroidales</taxon>
        <taxon>Tannerellaceae</taxon>
        <taxon>Parabacteroides</taxon>
    </lineage>
</organism>
<name>A0A1Y4IA48_PARDI</name>
<dbReference type="Proteomes" id="UP000195950">
    <property type="component" value="Unassembled WGS sequence"/>
</dbReference>
<accession>A0A1Y4IA48</accession>
<keyword evidence="1" id="KW-0472">Membrane</keyword>
<evidence type="ECO:0000256" key="1">
    <source>
        <dbReference type="SAM" id="Phobius"/>
    </source>
</evidence>
<dbReference type="EMBL" id="NFJX01000013">
    <property type="protein sequence ID" value="OUP17144.1"/>
    <property type="molecule type" value="Genomic_DNA"/>
</dbReference>
<feature type="transmembrane region" description="Helical" evidence="1">
    <location>
        <begin position="12"/>
        <end position="30"/>
    </location>
</feature>